<name>A0ABW0XES6_9ACTN</name>
<dbReference type="Proteomes" id="UP001595975">
    <property type="component" value="Unassembled WGS sequence"/>
</dbReference>
<reference evidence="5" key="1">
    <citation type="journal article" date="2019" name="Int. J. Syst. Evol. Microbiol.">
        <title>The Global Catalogue of Microorganisms (GCM) 10K type strain sequencing project: providing services to taxonomists for standard genome sequencing and annotation.</title>
        <authorList>
            <consortium name="The Broad Institute Genomics Platform"/>
            <consortium name="The Broad Institute Genome Sequencing Center for Infectious Disease"/>
            <person name="Wu L."/>
            <person name="Ma J."/>
        </authorList>
    </citation>
    <scope>NUCLEOTIDE SEQUENCE [LARGE SCALE GENOMIC DNA]</scope>
    <source>
        <strain evidence="5">CGMCC 4.1437</strain>
    </source>
</reference>
<evidence type="ECO:0000313" key="5">
    <source>
        <dbReference type="Proteomes" id="UP001595975"/>
    </source>
</evidence>
<organism evidence="4 5">
    <name type="scientific">Kitasatospora misakiensis</name>
    <dbReference type="NCBI Taxonomy" id="67330"/>
    <lineage>
        <taxon>Bacteria</taxon>
        <taxon>Bacillati</taxon>
        <taxon>Actinomycetota</taxon>
        <taxon>Actinomycetes</taxon>
        <taxon>Kitasatosporales</taxon>
        <taxon>Streptomycetaceae</taxon>
        <taxon>Kitasatospora</taxon>
    </lineage>
</organism>
<keyword evidence="5" id="KW-1185">Reference proteome</keyword>
<evidence type="ECO:0000256" key="2">
    <source>
        <dbReference type="HAMAP-Rule" id="MF_00984"/>
    </source>
</evidence>
<keyword evidence="1 2" id="KW-0238">DNA-binding</keyword>
<dbReference type="EMBL" id="JBHSOF010000061">
    <property type="protein sequence ID" value="MFC5667594.1"/>
    <property type="molecule type" value="Genomic_DNA"/>
</dbReference>
<dbReference type="GO" id="GO:0003677">
    <property type="term" value="F:DNA binding"/>
    <property type="evidence" value="ECO:0007669"/>
    <property type="project" value="UniProtKB-KW"/>
</dbReference>
<proteinExistence type="inferred from homology"/>
<evidence type="ECO:0000313" key="4">
    <source>
        <dbReference type="EMBL" id="MFC5667594.1"/>
    </source>
</evidence>
<dbReference type="HAMAP" id="MF_00984">
    <property type="entry name" value="SSB"/>
    <property type="match status" value="1"/>
</dbReference>
<dbReference type="Pfam" id="PF00436">
    <property type="entry name" value="SSB"/>
    <property type="match status" value="1"/>
</dbReference>
<dbReference type="PANTHER" id="PTHR10302:SF27">
    <property type="entry name" value="SINGLE-STRANDED DNA-BINDING PROTEIN"/>
    <property type="match status" value="1"/>
</dbReference>
<dbReference type="InterPro" id="IPR000424">
    <property type="entry name" value="Primosome_PriB/ssb"/>
</dbReference>
<dbReference type="PROSITE" id="PS50935">
    <property type="entry name" value="SSB"/>
    <property type="match status" value="1"/>
</dbReference>
<dbReference type="CDD" id="cd04496">
    <property type="entry name" value="SSB_OBF"/>
    <property type="match status" value="1"/>
</dbReference>
<evidence type="ECO:0000256" key="1">
    <source>
        <dbReference type="ARBA" id="ARBA00023125"/>
    </source>
</evidence>
<dbReference type="InterPro" id="IPR011344">
    <property type="entry name" value="ssDNA-bd"/>
</dbReference>
<dbReference type="NCBIfam" id="TIGR00621">
    <property type="entry name" value="ssb"/>
    <property type="match status" value="1"/>
</dbReference>
<sequence>MNGTQVTVIGNVATEVTYTQTPAGVPVANFRLASTERRYDRARDGWVDGETQWLTVTAWRALAGHLIGSLSKGDPVVVSGRLRVREWAEGEAKRSRVEIDARWVGHDLSRGTAKFTWAPGVRGGSADGAADGAGAAFGEPVPGWIVDALRGRRSAEAGGGQVSEGEGKGGV</sequence>
<comment type="subunit">
    <text evidence="2">Homotetramer.</text>
</comment>
<comment type="caution">
    <text evidence="4">The sequence shown here is derived from an EMBL/GenBank/DDBJ whole genome shotgun (WGS) entry which is preliminary data.</text>
</comment>
<dbReference type="RefSeq" id="WP_380229265.1">
    <property type="nucleotide sequence ID" value="NZ_JBHSOF010000061.1"/>
</dbReference>
<evidence type="ECO:0000256" key="3">
    <source>
        <dbReference type="RuleBase" id="RU000524"/>
    </source>
</evidence>
<accession>A0ABW0XES6</accession>
<comment type="caution">
    <text evidence="2">Lacks conserved residue(s) required for the propagation of feature annotation.</text>
</comment>
<gene>
    <name evidence="4" type="ORF">ACFP3U_32075</name>
</gene>
<dbReference type="Gene3D" id="2.40.50.140">
    <property type="entry name" value="Nucleic acid-binding proteins"/>
    <property type="match status" value="1"/>
</dbReference>
<protein>
    <recommendedName>
        <fullName evidence="2 3">Single-stranded DNA-binding protein</fullName>
        <shortName evidence="2">SSB</shortName>
    </recommendedName>
</protein>
<dbReference type="InterPro" id="IPR012340">
    <property type="entry name" value="NA-bd_OB-fold"/>
</dbReference>
<dbReference type="SUPFAM" id="SSF50249">
    <property type="entry name" value="Nucleic acid-binding proteins"/>
    <property type="match status" value="1"/>
</dbReference>
<dbReference type="PANTHER" id="PTHR10302">
    <property type="entry name" value="SINGLE-STRANDED DNA-BINDING PROTEIN"/>
    <property type="match status" value="1"/>
</dbReference>